<evidence type="ECO:0000313" key="3">
    <source>
        <dbReference type="Proteomes" id="UP000284177"/>
    </source>
</evidence>
<proteinExistence type="predicted"/>
<feature type="transmembrane region" description="Helical" evidence="1">
    <location>
        <begin position="12"/>
        <end position="31"/>
    </location>
</feature>
<feature type="transmembrane region" description="Helical" evidence="1">
    <location>
        <begin position="136"/>
        <end position="160"/>
    </location>
</feature>
<gene>
    <name evidence="2" type="ORF">BET03_11855</name>
</gene>
<keyword evidence="1" id="KW-1133">Transmembrane helix</keyword>
<evidence type="ECO:0000313" key="2">
    <source>
        <dbReference type="EMBL" id="RKD31965.1"/>
    </source>
</evidence>
<feature type="transmembrane region" description="Helical" evidence="1">
    <location>
        <begin position="38"/>
        <end position="71"/>
    </location>
</feature>
<keyword evidence="1" id="KW-0812">Transmembrane</keyword>
<name>A0A419T3E0_9FIRM</name>
<keyword evidence="3" id="KW-1185">Reference proteome</keyword>
<dbReference type="RefSeq" id="WP_120169074.1">
    <property type="nucleotide sequence ID" value="NZ_MCIB01000014.1"/>
</dbReference>
<sequence length="172" mass="19815">MNDKKRPAKKVALGGIITLLNSVCLYLVSIVPTNRIFLFWISTIFTAAMVVEFGVSSAILTFAATTILGFIIVPNKLILVPYVIFFGYYAIVKYYIERLNNLPLEWGIKILLFNIATYITYKIADILLFINIKSLLPIWAVILGLQVGFIIYDYFFSIMIKYYKEKLRKYII</sequence>
<accession>A0A419T3E0</accession>
<dbReference type="AlphaFoldDB" id="A0A419T3E0"/>
<dbReference type="OrthoDB" id="1708005at2"/>
<dbReference type="Proteomes" id="UP000284177">
    <property type="component" value="Unassembled WGS sequence"/>
</dbReference>
<organism evidence="2 3">
    <name type="scientific">Thermohalobacter berrensis</name>
    <dbReference type="NCBI Taxonomy" id="99594"/>
    <lineage>
        <taxon>Bacteria</taxon>
        <taxon>Bacillati</taxon>
        <taxon>Bacillota</taxon>
        <taxon>Tissierellia</taxon>
        <taxon>Tissierellales</taxon>
        <taxon>Thermohalobacteraceae</taxon>
        <taxon>Thermohalobacter</taxon>
    </lineage>
</organism>
<comment type="caution">
    <text evidence="2">The sequence shown here is derived from an EMBL/GenBank/DDBJ whole genome shotgun (WGS) entry which is preliminary data.</text>
</comment>
<dbReference type="EMBL" id="MCIB01000014">
    <property type="protein sequence ID" value="RKD31965.1"/>
    <property type="molecule type" value="Genomic_DNA"/>
</dbReference>
<protein>
    <submittedName>
        <fullName evidence="2">Uncharacterized protein</fullName>
    </submittedName>
</protein>
<feature type="transmembrane region" description="Helical" evidence="1">
    <location>
        <begin position="108"/>
        <end position="130"/>
    </location>
</feature>
<reference evidence="2 3" key="1">
    <citation type="submission" date="2016-08" db="EMBL/GenBank/DDBJ databases">
        <title>Novel Firmicutes and Novel Genomes.</title>
        <authorList>
            <person name="Poppleton D.I."/>
            <person name="Gribaldo S."/>
        </authorList>
    </citation>
    <scope>NUCLEOTIDE SEQUENCE [LARGE SCALE GENOMIC DNA]</scope>
    <source>
        <strain evidence="2 3">CTT3</strain>
    </source>
</reference>
<keyword evidence="1" id="KW-0472">Membrane</keyword>
<feature type="transmembrane region" description="Helical" evidence="1">
    <location>
        <begin position="77"/>
        <end position="96"/>
    </location>
</feature>
<evidence type="ECO:0000256" key="1">
    <source>
        <dbReference type="SAM" id="Phobius"/>
    </source>
</evidence>